<sequence length="485" mass="54069">MYTPLPKVEGPIANTEENYFFSTMKHTRAPFNLEEYGYVEEEYFLSGTARVFENQDGQATQVGESPYTNRVIVRRPAGEHSGRAWVSILNASQGYDVEDDWRRAWNYIIENGDVYVAVTSKPIQVSALQNFNAERYASMYWGGPMPKLDAEPGWDPMQILEGPEEGLAWDILAQSGRWVRSGESFPAAPHVYMIGQSQSGMYTNTYLHYFHDVLRGEDGAQIFDGYLPGVAATFSRSLRQGEKLDTTYRIGDSAMLPLFAEPRNLDVPVIRVSCEGDTYLFPPDTKPFMAGDGEMSRHWHIAGGPHSDARSRVIPDNSEVVKAHRLPRIMDQDYLDQLSCIPLEPFITASMTAVDKWAREGVPAAPSVFFVVDEDANRFTATNGFNDGGVRMGLIENPIAKFVAADPGNPVVSKMAMSAEDVELARFDSLEDFKAACDEVDDKLEAAGYLEPIGRRLLHAVEEEIWERVTTGAHALVASPQSVKR</sequence>
<protein>
    <submittedName>
        <fullName evidence="2">Alpha/beta hydrolase domain-containing protein</fullName>
    </submittedName>
</protein>
<evidence type="ECO:0000313" key="2">
    <source>
        <dbReference type="EMBL" id="MDY5155598.1"/>
    </source>
</evidence>
<reference evidence="2" key="1">
    <citation type="submission" date="2023-10" db="EMBL/GenBank/DDBJ databases">
        <title>Whole Genome based description of the genera Actinobaculum and Actinotignum reveals a complex phylogenetic relationship within the species included in the genus Actinotignum.</title>
        <authorList>
            <person name="Jensen C.S."/>
            <person name="Dargis R."/>
            <person name="Kemp M."/>
            <person name="Christensen J.J."/>
        </authorList>
    </citation>
    <scope>NUCLEOTIDE SEQUENCE</scope>
    <source>
        <strain evidence="2">SLA_B511</strain>
    </source>
</reference>
<proteinExistence type="predicted"/>
<gene>
    <name evidence="2" type="ORF">R6G80_07690</name>
</gene>
<dbReference type="EMBL" id="JAWNGC010000014">
    <property type="protein sequence ID" value="MDY5155598.1"/>
    <property type="molecule type" value="Genomic_DNA"/>
</dbReference>
<organism evidence="2 3">
    <name type="scientific">Actinotignum urinale</name>
    <dbReference type="NCBI Taxonomy" id="190146"/>
    <lineage>
        <taxon>Bacteria</taxon>
        <taxon>Bacillati</taxon>
        <taxon>Actinomycetota</taxon>
        <taxon>Actinomycetes</taxon>
        <taxon>Actinomycetales</taxon>
        <taxon>Actinomycetaceae</taxon>
        <taxon>Actinotignum</taxon>
    </lineage>
</organism>
<dbReference type="InterPro" id="IPR045394">
    <property type="entry name" value="Abhydrolase_dom"/>
</dbReference>
<name>A0AAW9HNU7_9ACTO</name>
<evidence type="ECO:0000313" key="3">
    <source>
        <dbReference type="Proteomes" id="UP001281731"/>
    </source>
</evidence>
<dbReference type="GO" id="GO:0016787">
    <property type="term" value="F:hydrolase activity"/>
    <property type="evidence" value="ECO:0007669"/>
    <property type="project" value="UniProtKB-KW"/>
</dbReference>
<comment type="caution">
    <text evidence="2">The sequence shown here is derived from an EMBL/GenBank/DDBJ whole genome shotgun (WGS) entry which is preliminary data.</text>
</comment>
<feature type="domain" description="Alpha/beta hydrolase" evidence="1">
    <location>
        <begin position="8"/>
        <end position="452"/>
    </location>
</feature>
<evidence type="ECO:0000259" key="1">
    <source>
        <dbReference type="Pfam" id="PF20091"/>
    </source>
</evidence>
<dbReference type="AlphaFoldDB" id="A0AAW9HNU7"/>
<accession>A0AAW9HNU7</accession>
<dbReference type="RefSeq" id="WP_320756734.1">
    <property type="nucleotide sequence ID" value="NZ_JAWNGC010000014.1"/>
</dbReference>
<dbReference type="Proteomes" id="UP001281731">
    <property type="component" value="Unassembled WGS sequence"/>
</dbReference>
<dbReference type="Pfam" id="PF20091">
    <property type="entry name" value="Abhydrolase_10"/>
    <property type="match status" value="1"/>
</dbReference>
<keyword evidence="2" id="KW-0378">Hydrolase</keyword>